<proteinExistence type="predicted"/>
<feature type="transmembrane region" description="Helical" evidence="1">
    <location>
        <begin position="214"/>
        <end position="238"/>
    </location>
</feature>
<keyword evidence="1" id="KW-0812">Transmembrane</keyword>
<evidence type="ECO:0000256" key="1">
    <source>
        <dbReference type="SAM" id="Phobius"/>
    </source>
</evidence>
<accession>A0A1T4L6G1</accession>
<reference evidence="3" key="1">
    <citation type="submission" date="2017-02" db="EMBL/GenBank/DDBJ databases">
        <authorList>
            <person name="Varghese N."/>
            <person name="Submissions S."/>
        </authorList>
    </citation>
    <scope>NUCLEOTIDE SEQUENCE [LARGE SCALE GENOMIC DNA]</scope>
    <source>
        <strain evidence="3">DSM 16521</strain>
    </source>
</reference>
<feature type="transmembrane region" description="Helical" evidence="1">
    <location>
        <begin position="250"/>
        <end position="276"/>
    </location>
</feature>
<dbReference type="AlphaFoldDB" id="A0A1T4L6G1"/>
<keyword evidence="1" id="KW-0472">Membrane</keyword>
<feature type="transmembrane region" description="Helical" evidence="1">
    <location>
        <begin position="288"/>
        <end position="308"/>
    </location>
</feature>
<protein>
    <recommendedName>
        <fullName evidence="4">O-antigen ligase like membrane protein</fullName>
    </recommendedName>
</protein>
<keyword evidence="1" id="KW-1133">Transmembrane helix</keyword>
<feature type="transmembrane region" description="Helical" evidence="1">
    <location>
        <begin position="149"/>
        <end position="168"/>
    </location>
</feature>
<sequence>MFKERMFSQNIIRSKVVYNKNNECFKIFMSILFSIAVGLSVSVVSYNVLFLLPISAIIIVIYFVFTFLWPESSLFIIISVCFLGGIPIRLINFNPISIIELQVLIFFVTGLIKVLLKKQAFKFEKIDILLISYFGFNLVYALFNQVSLFSILIAFRIYYKFMLLFYGIRFHGLTYNTNKINIIKVIFILVIIQIPTVIIQFLKYGPSDVVSGTLGYMVTPSVIYVSAIGSVIAVAKIFSEEKPKLYSNFILLIIISILPWLGGAYAFLMFLPLAFIFTYRKYFTNTKFLIFSIIMVIFVLYLLNSTILGQGLLEKFYTGLDYELNMQYADWWTASGKAPSRLYSIELAYNLLNIRKYLNYLFGHGFGTASYSQGLDFNGKYYDQDFPWRNQLSVLLIENGILGTIIYFLLIILLWKKANNNNQRNLLIRTLDAAFILNMFMTIYYINFGDHVASVIFWSVLGYSLSKVGQKDEKR</sequence>
<feature type="transmembrane region" description="Helical" evidence="1">
    <location>
        <begin position="128"/>
        <end position="143"/>
    </location>
</feature>
<feature type="transmembrane region" description="Helical" evidence="1">
    <location>
        <begin position="357"/>
        <end position="374"/>
    </location>
</feature>
<dbReference type="RefSeq" id="WP_143311755.1">
    <property type="nucleotide sequence ID" value="NZ_FUXM01000001.1"/>
</dbReference>
<feature type="transmembrane region" description="Helical" evidence="1">
    <location>
        <begin position="50"/>
        <end position="69"/>
    </location>
</feature>
<keyword evidence="3" id="KW-1185">Reference proteome</keyword>
<dbReference type="Proteomes" id="UP000189933">
    <property type="component" value="Unassembled WGS sequence"/>
</dbReference>
<feature type="transmembrane region" description="Helical" evidence="1">
    <location>
        <begin position="97"/>
        <end position="116"/>
    </location>
</feature>
<name>A0A1T4L6G1_9FIRM</name>
<evidence type="ECO:0008006" key="4">
    <source>
        <dbReference type="Google" id="ProtNLM"/>
    </source>
</evidence>
<feature type="transmembrane region" description="Helical" evidence="1">
    <location>
        <begin position="426"/>
        <end position="446"/>
    </location>
</feature>
<evidence type="ECO:0000313" key="2">
    <source>
        <dbReference type="EMBL" id="SJZ50319.1"/>
    </source>
</evidence>
<feature type="transmembrane region" description="Helical" evidence="1">
    <location>
        <begin position="394"/>
        <end position="414"/>
    </location>
</feature>
<evidence type="ECO:0000313" key="3">
    <source>
        <dbReference type="Proteomes" id="UP000189933"/>
    </source>
</evidence>
<feature type="transmembrane region" description="Helical" evidence="1">
    <location>
        <begin position="180"/>
        <end position="202"/>
    </location>
</feature>
<dbReference type="EMBL" id="FUXM01000001">
    <property type="protein sequence ID" value="SJZ50319.1"/>
    <property type="molecule type" value="Genomic_DNA"/>
</dbReference>
<feature type="transmembrane region" description="Helical" evidence="1">
    <location>
        <begin position="24"/>
        <end position="44"/>
    </location>
</feature>
<feature type="transmembrane region" description="Helical" evidence="1">
    <location>
        <begin position="74"/>
        <end position="91"/>
    </location>
</feature>
<organism evidence="2 3">
    <name type="scientific">Carboxydocella sporoproducens DSM 16521</name>
    <dbReference type="NCBI Taxonomy" id="1121270"/>
    <lineage>
        <taxon>Bacteria</taxon>
        <taxon>Bacillati</taxon>
        <taxon>Bacillota</taxon>
        <taxon>Clostridia</taxon>
        <taxon>Eubacteriales</taxon>
        <taxon>Clostridiales Family XVI. Incertae Sedis</taxon>
        <taxon>Carboxydocella</taxon>
    </lineage>
</organism>
<gene>
    <name evidence="2" type="ORF">SAMN02745885_00049</name>
</gene>